<feature type="domain" description="HMG box" evidence="5">
    <location>
        <begin position="65"/>
        <end position="141"/>
    </location>
</feature>
<evidence type="ECO:0000259" key="5">
    <source>
        <dbReference type="PROSITE" id="PS50118"/>
    </source>
</evidence>
<dbReference type="OrthoDB" id="6247875at2759"/>
<feature type="compositionally biased region" description="Low complexity" evidence="4">
    <location>
        <begin position="241"/>
        <end position="250"/>
    </location>
</feature>
<dbReference type="AlphaFoldDB" id="A0A9W9DT97"/>
<feature type="compositionally biased region" description="Low complexity" evidence="4">
    <location>
        <begin position="188"/>
        <end position="197"/>
    </location>
</feature>
<dbReference type="CDD" id="cd01389">
    <property type="entry name" value="HMG-box_ROX1-like"/>
    <property type="match status" value="1"/>
</dbReference>
<proteinExistence type="predicted"/>
<dbReference type="Proteomes" id="UP001150266">
    <property type="component" value="Unassembled WGS sequence"/>
</dbReference>
<evidence type="ECO:0000256" key="4">
    <source>
        <dbReference type="SAM" id="MobiDB-lite"/>
    </source>
</evidence>
<dbReference type="GO" id="GO:0000122">
    <property type="term" value="P:negative regulation of transcription by RNA polymerase II"/>
    <property type="evidence" value="ECO:0007669"/>
    <property type="project" value="TreeGrafter"/>
</dbReference>
<dbReference type="Gene3D" id="1.10.30.10">
    <property type="entry name" value="High mobility group box domain"/>
    <property type="match status" value="1"/>
</dbReference>
<protein>
    <recommendedName>
        <fullName evidence="5">HMG box domain-containing protein</fullName>
    </recommendedName>
</protein>
<organism evidence="6 7">
    <name type="scientific">Lentinula aciculospora</name>
    <dbReference type="NCBI Taxonomy" id="153920"/>
    <lineage>
        <taxon>Eukaryota</taxon>
        <taxon>Fungi</taxon>
        <taxon>Dikarya</taxon>
        <taxon>Basidiomycota</taxon>
        <taxon>Agaricomycotina</taxon>
        <taxon>Agaricomycetes</taxon>
        <taxon>Agaricomycetidae</taxon>
        <taxon>Agaricales</taxon>
        <taxon>Marasmiineae</taxon>
        <taxon>Omphalotaceae</taxon>
        <taxon>Lentinula</taxon>
    </lineage>
</organism>
<dbReference type="SUPFAM" id="SSF47095">
    <property type="entry name" value="HMG-box"/>
    <property type="match status" value="1"/>
</dbReference>
<dbReference type="InterPro" id="IPR050140">
    <property type="entry name" value="SRY-related_HMG-box_TF-like"/>
</dbReference>
<dbReference type="InterPro" id="IPR036910">
    <property type="entry name" value="HMG_box_dom_sf"/>
</dbReference>
<feature type="region of interest" description="Disordered" evidence="4">
    <location>
        <begin position="133"/>
        <end position="202"/>
    </location>
</feature>
<dbReference type="PANTHER" id="PTHR10270">
    <property type="entry name" value="SOX TRANSCRIPTION FACTOR"/>
    <property type="match status" value="1"/>
</dbReference>
<dbReference type="PANTHER" id="PTHR10270:SF161">
    <property type="entry name" value="SEX-DETERMINING REGION Y PROTEIN"/>
    <property type="match status" value="1"/>
</dbReference>
<accession>A0A9W9DT97</accession>
<dbReference type="GO" id="GO:0030154">
    <property type="term" value="P:cell differentiation"/>
    <property type="evidence" value="ECO:0007669"/>
    <property type="project" value="TreeGrafter"/>
</dbReference>
<dbReference type="EMBL" id="JAOTPV010000003">
    <property type="protein sequence ID" value="KAJ4485370.1"/>
    <property type="molecule type" value="Genomic_DNA"/>
</dbReference>
<evidence type="ECO:0000256" key="3">
    <source>
        <dbReference type="PROSITE-ProRule" id="PRU00267"/>
    </source>
</evidence>
<dbReference type="InterPro" id="IPR009071">
    <property type="entry name" value="HMG_box_dom"/>
</dbReference>
<evidence type="ECO:0000256" key="1">
    <source>
        <dbReference type="ARBA" id="ARBA00023125"/>
    </source>
</evidence>
<dbReference type="SMART" id="SM00398">
    <property type="entry name" value="HMG"/>
    <property type="match status" value="1"/>
</dbReference>
<evidence type="ECO:0000313" key="6">
    <source>
        <dbReference type="EMBL" id="KAJ4485370.1"/>
    </source>
</evidence>
<keyword evidence="7" id="KW-1185">Reference proteome</keyword>
<dbReference type="GO" id="GO:0005634">
    <property type="term" value="C:nucleus"/>
    <property type="evidence" value="ECO:0007669"/>
    <property type="project" value="UniProtKB-UniRule"/>
</dbReference>
<reference evidence="6" key="1">
    <citation type="submission" date="2022-08" db="EMBL/GenBank/DDBJ databases">
        <title>A Global Phylogenomic Analysis of the Shiitake Genus Lentinula.</title>
        <authorList>
            <consortium name="DOE Joint Genome Institute"/>
            <person name="Sierra-Patev S."/>
            <person name="Min B."/>
            <person name="Naranjo-Ortiz M."/>
            <person name="Looney B."/>
            <person name="Konkel Z."/>
            <person name="Slot J.C."/>
            <person name="Sakamoto Y."/>
            <person name="Steenwyk J.L."/>
            <person name="Rokas A."/>
            <person name="Carro J."/>
            <person name="Camarero S."/>
            <person name="Ferreira P."/>
            <person name="Molpeceres G."/>
            <person name="Ruiz-Duenas F.J."/>
            <person name="Serrano A."/>
            <person name="Henrissat B."/>
            <person name="Drula E."/>
            <person name="Hughes K.W."/>
            <person name="Mata J.L."/>
            <person name="Ishikawa N.K."/>
            <person name="Vargas-Isla R."/>
            <person name="Ushijima S."/>
            <person name="Smith C.A."/>
            <person name="Ahrendt S."/>
            <person name="Andreopoulos W."/>
            <person name="He G."/>
            <person name="Labutti K."/>
            <person name="Lipzen A."/>
            <person name="Ng V."/>
            <person name="Riley R."/>
            <person name="Sandor L."/>
            <person name="Barry K."/>
            <person name="Martinez A.T."/>
            <person name="Xiao Y."/>
            <person name="Gibbons J.G."/>
            <person name="Terashima K."/>
            <person name="Grigoriev I.V."/>
            <person name="Hibbett D.S."/>
        </authorList>
    </citation>
    <scope>NUCLEOTIDE SEQUENCE</scope>
    <source>
        <strain evidence="6">JLM2183</strain>
    </source>
</reference>
<feature type="compositionally biased region" description="Polar residues" evidence="4">
    <location>
        <begin position="162"/>
        <end position="180"/>
    </location>
</feature>
<dbReference type="PROSITE" id="PS50118">
    <property type="entry name" value="HMG_BOX_2"/>
    <property type="match status" value="1"/>
</dbReference>
<name>A0A9W9DT97_9AGAR</name>
<keyword evidence="3" id="KW-0539">Nucleus</keyword>
<evidence type="ECO:0000313" key="7">
    <source>
        <dbReference type="Proteomes" id="UP001150266"/>
    </source>
</evidence>
<dbReference type="GO" id="GO:0000978">
    <property type="term" value="F:RNA polymerase II cis-regulatory region sequence-specific DNA binding"/>
    <property type="evidence" value="ECO:0007669"/>
    <property type="project" value="TreeGrafter"/>
</dbReference>
<feature type="region of interest" description="Disordered" evidence="4">
    <location>
        <begin position="229"/>
        <end position="267"/>
    </location>
</feature>
<feature type="DNA-binding region" description="HMG box" evidence="3">
    <location>
        <begin position="65"/>
        <end position="141"/>
    </location>
</feature>
<evidence type="ECO:0000256" key="2">
    <source>
        <dbReference type="ARBA" id="ARBA00023163"/>
    </source>
</evidence>
<comment type="caution">
    <text evidence="6">The sequence shown here is derived from an EMBL/GenBank/DDBJ whole genome shotgun (WGS) entry which is preliminary data.</text>
</comment>
<keyword evidence="2" id="KW-0804">Transcription</keyword>
<feature type="region of interest" description="Disordered" evidence="4">
    <location>
        <begin position="88"/>
        <end position="109"/>
    </location>
</feature>
<sequence length="390" mass="43531">MPLQLFGWTPSNGSALVQDDFSFHHRSNTDYSELWATSPDSCSSSYEEEHDTDNVRPRKGDPNWVARPKNAFIIFRCEYAKKNARGTGTVGGKRGLPPVDKTMSKRAGDEWKKLSKSQKFYYRQLADQEKRDHALAHPGYRYRPRRAFSSQRPHCRGGNRAGRTSQSMDSRLESSTTPSDDNVDYSLPAVQVPQPAVEPSSRFLKRRSISVPLPPLLLTSLERLEIRRTKSGVLTPPSPTSSPGSSFSTFDMLYPDDPNHDSALELGPPVPASEPKLSVPSYSTPLETVSSSLADWNGLVAPPLDQIASTSPLSESLSTPPSWVVTPPSEVDYQMYNTQAPYWSPSISAENEALHNYNVGLMDQLTLQDYLLFDTPVAEEQRIFEGFCHF</sequence>
<keyword evidence="1 3" id="KW-0238">DNA-binding</keyword>
<dbReference type="GO" id="GO:0001228">
    <property type="term" value="F:DNA-binding transcription activator activity, RNA polymerase II-specific"/>
    <property type="evidence" value="ECO:0007669"/>
    <property type="project" value="TreeGrafter"/>
</dbReference>
<gene>
    <name evidence="6" type="ORF">J3R30DRAFT_3401186</name>
</gene>